<evidence type="ECO:0000313" key="2">
    <source>
        <dbReference type="Proteomes" id="UP000019483"/>
    </source>
</evidence>
<gene>
    <name evidence="1" type="ORF">MettiDRAFT_2635</name>
</gene>
<dbReference type="RefSeq" id="WP_023846274.1">
    <property type="nucleotide sequence ID" value="NZ_AZAJ01000001.1"/>
</dbReference>
<accession>W9E0K1</accession>
<dbReference type="Proteomes" id="UP000019483">
    <property type="component" value="Unassembled WGS sequence"/>
</dbReference>
<comment type="caution">
    <text evidence="1">The sequence shown here is derived from an EMBL/GenBank/DDBJ whole genome shotgun (WGS) entry which is preliminary data.</text>
</comment>
<organism evidence="1 2">
    <name type="scientific">Methanolobus tindarius DSM 2278</name>
    <dbReference type="NCBI Taxonomy" id="1090322"/>
    <lineage>
        <taxon>Archaea</taxon>
        <taxon>Methanobacteriati</taxon>
        <taxon>Methanobacteriota</taxon>
        <taxon>Stenosarchaea group</taxon>
        <taxon>Methanomicrobia</taxon>
        <taxon>Methanosarcinales</taxon>
        <taxon>Methanosarcinaceae</taxon>
        <taxon>Methanolobus</taxon>
    </lineage>
</organism>
<reference evidence="1 2" key="1">
    <citation type="submission" date="2013-08" db="EMBL/GenBank/DDBJ databases">
        <authorList>
            <consortium name="DOE Joint Genome Institute"/>
            <person name="Eisen J."/>
            <person name="Huntemann M."/>
            <person name="Han J."/>
            <person name="Chen A."/>
            <person name="Kyrpides N."/>
            <person name="Mavromatis K."/>
            <person name="Markowitz V."/>
            <person name="Palaniappan K."/>
            <person name="Ivanova N."/>
            <person name="Schaumberg A."/>
            <person name="Pati A."/>
            <person name="Liolios K."/>
            <person name="Nordberg H.P."/>
            <person name="Cantor M.N."/>
            <person name="Hua S.X."/>
            <person name="Woyke T."/>
        </authorList>
    </citation>
    <scope>NUCLEOTIDE SEQUENCE [LARGE SCALE GENOMIC DNA]</scope>
    <source>
        <strain evidence="1 2">DSM 2278</strain>
    </source>
</reference>
<dbReference type="InterPro" id="IPR015947">
    <property type="entry name" value="PUA-like_sf"/>
</dbReference>
<dbReference type="Gene3D" id="2.30.130.30">
    <property type="entry name" value="Hypothetical protein"/>
    <property type="match status" value="1"/>
</dbReference>
<evidence type="ECO:0000313" key="1">
    <source>
        <dbReference type="EMBL" id="ETA69141.1"/>
    </source>
</evidence>
<dbReference type="STRING" id="1090322.MettiDRAFT_2635"/>
<dbReference type="AlphaFoldDB" id="W9E0K1"/>
<protein>
    <submittedName>
        <fullName evidence="1">Uncharacterized protein</fullName>
    </submittedName>
</protein>
<dbReference type="SUPFAM" id="SSF88697">
    <property type="entry name" value="PUA domain-like"/>
    <property type="match status" value="1"/>
</dbReference>
<sequence length="222" mass="25652">MNLKGLSPSTGYCRDSKCDHLQPYRTDVVGKKKRVSYWCELAKKIPVNMSKCPLDVPEDISEMKVLSFRQPYASMAAEGIMFLNIRSTDCHYRGPVVIYATQGHVRRRDRKYFEKVLGREIFKKENGRYNSLLPHGKMLAVADITGTIRFDNPEKFAAYSECHYLSPFYFEKGMVCYGWILQNVRPLTAEIGWKMPKGCRNWSKIRTSVINPYLPTAEEVMV</sequence>
<dbReference type="OrthoDB" id="139268at2157"/>
<keyword evidence="2" id="KW-1185">Reference proteome</keyword>
<proteinExistence type="predicted"/>
<dbReference type="EMBL" id="AZAJ01000001">
    <property type="protein sequence ID" value="ETA69141.1"/>
    <property type="molecule type" value="Genomic_DNA"/>
</dbReference>
<name>W9E0K1_METTI</name>